<dbReference type="Pfam" id="PF00535">
    <property type="entry name" value="Glycos_transf_2"/>
    <property type="match status" value="1"/>
</dbReference>
<dbReference type="CDD" id="cd04179">
    <property type="entry name" value="DPM_DPG-synthase_like"/>
    <property type="match status" value="1"/>
</dbReference>
<feature type="transmembrane region" description="Helical" evidence="6">
    <location>
        <begin position="310"/>
        <end position="328"/>
    </location>
</feature>
<dbReference type="RefSeq" id="WP_114116889.1">
    <property type="nucleotide sequence ID" value="NZ_BMHU01000001.1"/>
</dbReference>
<protein>
    <submittedName>
        <fullName evidence="9">Glycosyltransferase</fullName>
    </submittedName>
</protein>
<dbReference type="GO" id="GO:0016020">
    <property type="term" value="C:membrane"/>
    <property type="evidence" value="ECO:0007669"/>
    <property type="project" value="UniProtKB-SubCell"/>
</dbReference>
<keyword evidence="5 6" id="KW-0472">Membrane</keyword>
<feature type="transmembrane region" description="Helical" evidence="6">
    <location>
        <begin position="287"/>
        <end position="304"/>
    </location>
</feature>
<comment type="subcellular location">
    <subcellularLocation>
        <location evidence="1">Membrane</location>
        <topology evidence="1">Multi-pass membrane protein</topology>
    </subcellularLocation>
</comment>
<evidence type="ECO:0000313" key="9">
    <source>
        <dbReference type="EMBL" id="RCK61786.1"/>
    </source>
</evidence>
<dbReference type="PANTHER" id="PTHR48090:SF7">
    <property type="entry name" value="RFBJ PROTEIN"/>
    <property type="match status" value="1"/>
</dbReference>
<dbReference type="InterPro" id="IPR050256">
    <property type="entry name" value="Glycosyltransferase_2"/>
</dbReference>
<evidence type="ECO:0000256" key="5">
    <source>
        <dbReference type="ARBA" id="ARBA00023136"/>
    </source>
</evidence>
<evidence type="ECO:0000259" key="8">
    <source>
        <dbReference type="Pfam" id="PF04138"/>
    </source>
</evidence>
<keyword evidence="3 6" id="KW-0812">Transmembrane</keyword>
<evidence type="ECO:0000256" key="4">
    <source>
        <dbReference type="ARBA" id="ARBA00022989"/>
    </source>
</evidence>
<feature type="transmembrane region" description="Helical" evidence="6">
    <location>
        <begin position="247"/>
        <end position="266"/>
    </location>
</feature>
<sequence length="364" mass="39444">MYVLIPSYEPNERLIALVAELRTADPRIRILVVDDGSGERFAAVFDRAALAGATVLHHTHNRGKGAALRTGFSWIRDHARGDVIVTADADGQHTVRDILAVANRTDPDGASLVLGCRAFDGDVPLRSRAGNAFARRLFRLAAGWSLSDTQTGLRGVPPAMIEWLLDVPGDRFEYEQRVLLGLTRAGFDAVEVEIETVYIEQNESSHFRPVTDSIRVMAPMLTFAASSLAGFVIDAVALFVLQALTGALIPSIIGARIISASANFALNRRVVFMRRGREHLTRQIVSYAVLAAILLASNIAWMEFLTSVGLPLWLAKVITELALFALSFRAQKNAVFSSHTAAGVRGNAAGADSSLRFTESHPAS</sequence>
<evidence type="ECO:0000256" key="2">
    <source>
        <dbReference type="ARBA" id="ARBA00006739"/>
    </source>
</evidence>
<evidence type="ECO:0000259" key="7">
    <source>
        <dbReference type="Pfam" id="PF00535"/>
    </source>
</evidence>
<comment type="similarity">
    <text evidence="2">Belongs to the glycosyltransferase 2 family.</text>
</comment>
<comment type="caution">
    <text evidence="9">The sequence shown here is derived from an EMBL/GenBank/DDBJ whole genome shotgun (WGS) entry which is preliminary data.</text>
</comment>
<keyword evidence="10" id="KW-1185">Reference proteome</keyword>
<dbReference type="Pfam" id="PF04138">
    <property type="entry name" value="GtrA_DPMS_TM"/>
    <property type="match status" value="1"/>
</dbReference>
<organism evidence="9 10">
    <name type="scientific">Microbacterium sorbitolivorans</name>
    <dbReference type="NCBI Taxonomy" id="1867410"/>
    <lineage>
        <taxon>Bacteria</taxon>
        <taxon>Bacillati</taxon>
        <taxon>Actinomycetota</taxon>
        <taxon>Actinomycetes</taxon>
        <taxon>Micrococcales</taxon>
        <taxon>Microbacteriaceae</taxon>
        <taxon>Microbacterium</taxon>
    </lineage>
</organism>
<dbReference type="OrthoDB" id="9810303at2"/>
<evidence type="ECO:0000256" key="3">
    <source>
        <dbReference type="ARBA" id="ARBA00022692"/>
    </source>
</evidence>
<dbReference type="SUPFAM" id="SSF53448">
    <property type="entry name" value="Nucleotide-diphospho-sugar transferases"/>
    <property type="match status" value="1"/>
</dbReference>
<dbReference type="GO" id="GO:0016740">
    <property type="term" value="F:transferase activity"/>
    <property type="evidence" value="ECO:0007669"/>
    <property type="project" value="UniProtKB-KW"/>
</dbReference>
<evidence type="ECO:0000313" key="10">
    <source>
        <dbReference type="Proteomes" id="UP000253508"/>
    </source>
</evidence>
<dbReference type="AlphaFoldDB" id="A0A367Y7E5"/>
<evidence type="ECO:0000256" key="6">
    <source>
        <dbReference type="SAM" id="Phobius"/>
    </source>
</evidence>
<feature type="domain" description="Glycosyltransferase 2-like" evidence="7">
    <location>
        <begin position="3"/>
        <end position="130"/>
    </location>
</feature>
<dbReference type="PANTHER" id="PTHR48090">
    <property type="entry name" value="UNDECAPRENYL-PHOSPHATE 4-DEOXY-4-FORMAMIDO-L-ARABINOSE TRANSFERASE-RELATED"/>
    <property type="match status" value="1"/>
</dbReference>
<evidence type="ECO:0000256" key="1">
    <source>
        <dbReference type="ARBA" id="ARBA00004141"/>
    </source>
</evidence>
<dbReference type="GO" id="GO:0000271">
    <property type="term" value="P:polysaccharide biosynthetic process"/>
    <property type="evidence" value="ECO:0007669"/>
    <property type="project" value="InterPro"/>
</dbReference>
<reference evidence="9 10" key="1">
    <citation type="submission" date="2018-07" db="EMBL/GenBank/DDBJ databases">
        <title>Microbacterium endoborsara sp. nov., a novel actinobacterium isolated from Borszczowia aralocaspica.</title>
        <authorList>
            <person name="An D."/>
        </authorList>
    </citation>
    <scope>NUCLEOTIDE SEQUENCE [LARGE SCALE GENOMIC DNA]</scope>
    <source>
        <strain evidence="9 10">C1.15228</strain>
    </source>
</reference>
<dbReference type="InterPro" id="IPR001173">
    <property type="entry name" value="Glyco_trans_2-like"/>
</dbReference>
<proteinExistence type="inferred from homology"/>
<feature type="domain" description="GtrA/DPMS transmembrane" evidence="8">
    <location>
        <begin position="223"/>
        <end position="336"/>
    </location>
</feature>
<dbReference type="Gene3D" id="3.90.550.10">
    <property type="entry name" value="Spore Coat Polysaccharide Biosynthesis Protein SpsA, Chain A"/>
    <property type="match status" value="1"/>
</dbReference>
<dbReference type="Proteomes" id="UP000253508">
    <property type="component" value="Unassembled WGS sequence"/>
</dbReference>
<accession>A0A367Y7E5</accession>
<keyword evidence="4 6" id="KW-1133">Transmembrane helix</keyword>
<gene>
    <name evidence="9" type="ORF">DTO57_03990</name>
</gene>
<keyword evidence="9" id="KW-0808">Transferase</keyword>
<dbReference type="InterPro" id="IPR029044">
    <property type="entry name" value="Nucleotide-diphossugar_trans"/>
</dbReference>
<dbReference type="EMBL" id="QORO01000001">
    <property type="protein sequence ID" value="RCK61786.1"/>
    <property type="molecule type" value="Genomic_DNA"/>
</dbReference>
<name>A0A367Y7E5_9MICO</name>
<dbReference type="InterPro" id="IPR007267">
    <property type="entry name" value="GtrA_DPMS_TM"/>
</dbReference>